<dbReference type="InterPro" id="IPR036965">
    <property type="entry name" value="Terpene_synth_N_sf"/>
</dbReference>
<dbReference type="InterPro" id="IPR001906">
    <property type="entry name" value="Terpene_synth_N"/>
</dbReference>
<dbReference type="InterPro" id="IPR008949">
    <property type="entry name" value="Isoprenoid_synthase_dom_sf"/>
</dbReference>
<comment type="cofactor">
    <cofactor evidence="1">
        <name>Mg(2+)</name>
        <dbReference type="ChEBI" id="CHEBI:18420"/>
    </cofactor>
</comment>
<dbReference type="InterPro" id="IPR008930">
    <property type="entry name" value="Terpenoid_cyclase/PrenylTrfase"/>
</dbReference>
<dbReference type="SUPFAM" id="SSF48576">
    <property type="entry name" value="Terpenoid synthases"/>
    <property type="match status" value="1"/>
</dbReference>
<dbReference type="CDD" id="cd00684">
    <property type="entry name" value="Terpene_cyclase_plant_C1"/>
    <property type="match status" value="1"/>
</dbReference>
<dbReference type="SUPFAM" id="SSF48239">
    <property type="entry name" value="Terpenoid cyclases/Protein prenyltransferases"/>
    <property type="match status" value="1"/>
</dbReference>
<dbReference type="EMBL" id="MLFT02000006">
    <property type="protein sequence ID" value="PHT45457.1"/>
    <property type="molecule type" value="Genomic_DNA"/>
</dbReference>
<dbReference type="SFLD" id="SFLDG01019">
    <property type="entry name" value="Terpene_Cyclase_Like_1_C_Termi"/>
    <property type="match status" value="1"/>
</dbReference>
<evidence type="ECO:0000256" key="1">
    <source>
        <dbReference type="ARBA" id="ARBA00001946"/>
    </source>
</evidence>
<dbReference type="Proteomes" id="UP000224567">
    <property type="component" value="Unassembled WGS sequence"/>
</dbReference>
<accession>A0A2G2WJN3</accession>
<dbReference type="FunFam" id="1.50.10.130:FF:000001">
    <property type="entry name" value="Isoprene synthase, chloroplastic"/>
    <property type="match status" value="1"/>
</dbReference>
<name>A0A2G2WJN3_CAPBA</name>
<reference evidence="7 8" key="1">
    <citation type="journal article" date="2017" name="Genome Biol.">
        <title>New reference genome sequences of hot pepper reveal the massive evolution of plant disease-resistance genes by retroduplication.</title>
        <authorList>
            <person name="Kim S."/>
            <person name="Park J."/>
            <person name="Yeom S.I."/>
            <person name="Kim Y.M."/>
            <person name="Seo E."/>
            <person name="Kim K.T."/>
            <person name="Kim M.S."/>
            <person name="Lee J.M."/>
            <person name="Cheong K."/>
            <person name="Shin H.S."/>
            <person name="Kim S.B."/>
            <person name="Han K."/>
            <person name="Lee J."/>
            <person name="Park M."/>
            <person name="Lee H.A."/>
            <person name="Lee H.Y."/>
            <person name="Lee Y."/>
            <person name="Oh S."/>
            <person name="Lee J.H."/>
            <person name="Choi E."/>
            <person name="Choi E."/>
            <person name="Lee S.E."/>
            <person name="Jeon J."/>
            <person name="Kim H."/>
            <person name="Choi G."/>
            <person name="Song H."/>
            <person name="Lee J."/>
            <person name="Lee S.C."/>
            <person name="Kwon J.K."/>
            <person name="Lee H.Y."/>
            <person name="Koo N."/>
            <person name="Hong Y."/>
            <person name="Kim R.W."/>
            <person name="Kang W.H."/>
            <person name="Huh J.H."/>
            <person name="Kang B.C."/>
            <person name="Yang T.J."/>
            <person name="Lee Y.H."/>
            <person name="Bennetzen J.L."/>
            <person name="Choi D."/>
        </authorList>
    </citation>
    <scope>NUCLEOTIDE SEQUENCE [LARGE SCALE GENOMIC DNA]</scope>
    <source>
        <strain evidence="8">cv. PBC81</strain>
    </source>
</reference>
<keyword evidence="4" id="KW-0175">Coiled coil</keyword>
<dbReference type="SFLD" id="SFLDS00005">
    <property type="entry name" value="Isoprenoid_Synthase_Type_I"/>
    <property type="match status" value="1"/>
</dbReference>
<dbReference type="Gene3D" id="1.50.10.130">
    <property type="entry name" value="Terpene synthase, N-terminal domain"/>
    <property type="match status" value="1"/>
</dbReference>
<evidence type="ECO:0000259" key="6">
    <source>
        <dbReference type="Pfam" id="PF03936"/>
    </source>
</evidence>
<gene>
    <name evidence="7" type="ORF">CQW23_14615</name>
</gene>
<evidence type="ECO:0000313" key="7">
    <source>
        <dbReference type="EMBL" id="PHT45457.1"/>
    </source>
</evidence>
<evidence type="ECO:0000256" key="2">
    <source>
        <dbReference type="ARBA" id="ARBA00004721"/>
    </source>
</evidence>
<dbReference type="GO" id="GO:0000287">
    <property type="term" value="F:magnesium ion binding"/>
    <property type="evidence" value="ECO:0007669"/>
    <property type="project" value="InterPro"/>
</dbReference>
<dbReference type="InterPro" id="IPR044814">
    <property type="entry name" value="Terpene_cyclase_plant_C1"/>
</dbReference>
<proteinExistence type="predicted"/>
<organism evidence="7 8">
    <name type="scientific">Capsicum baccatum</name>
    <name type="common">Peruvian pepper</name>
    <dbReference type="NCBI Taxonomy" id="33114"/>
    <lineage>
        <taxon>Eukaryota</taxon>
        <taxon>Viridiplantae</taxon>
        <taxon>Streptophyta</taxon>
        <taxon>Embryophyta</taxon>
        <taxon>Tracheophyta</taxon>
        <taxon>Spermatophyta</taxon>
        <taxon>Magnoliopsida</taxon>
        <taxon>eudicotyledons</taxon>
        <taxon>Gunneridae</taxon>
        <taxon>Pentapetalae</taxon>
        <taxon>asterids</taxon>
        <taxon>lamiids</taxon>
        <taxon>Solanales</taxon>
        <taxon>Solanaceae</taxon>
        <taxon>Solanoideae</taxon>
        <taxon>Capsiceae</taxon>
        <taxon>Capsicum</taxon>
    </lineage>
</organism>
<reference evidence="8" key="2">
    <citation type="journal article" date="2017" name="J. Anim. Genet.">
        <title>Multiple reference genome sequences of hot pepper reveal the massive evolution of plant disease resistance genes by retroduplication.</title>
        <authorList>
            <person name="Kim S."/>
            <person name="Park J."/>
            <person name="Yeom S.-I."/>
            <person name="Kim Y.-M."/>
            <person name="Seo E."/>
            <person name="Kim K.-T."/>
            <person name="Kim M.-S."/>
            <person name="Lee J.M."/>
            <person name="Cheong K."/>
            <person name="Shin H.-S."/>
            <person name="Kim S.-B."/>
            <person name="Han K."/>
            <person name="Lee J."/>
            <person name="Park M."/>
            <person name="Lee H.-A."/>
            <person name="Lee H.-Y."/>
            <person name="Lee Y."/>
            <person name="Oh S."/>
            <person name="Lee J.H."/>
            <person name="Choi E."/>
            <person name="Choi E."/>
            <person name="Lee S.E."/>
            <person name="Jeon J."/>
            <person name="Kim H."/>
            <person name="Choi G."/>
            <person name="Song H."/>
            <person name="Lee J."/>
            <person name="Lee S.-C."/>
            <person name="Kwon J.-K."/>
            <person name="Lee H.-Y."/>
            <person name="Koo N."/>
            <person name="Hong Y."/>
            <person name="Kim R.W."/>
            <person name="Kang W.-H."/>
            <person name="Huh J.H."/>
            <person name="Kang B.-C."/>
            <person name="Yang T.-J."/>
            <person name="Lee Y.-H."/>
            <person name="Bennetzen J.L."/>
            <person name="Choi D."/>
        </authorList>
    </citation>
    <scope>NUCLEOTIDE SEQUENCE [LARGE SCALE GENOMIC DNA]</scope>
    <source>
        <strain evidence="8">cv. PBC81</strain>
    </source>
</reference>
<protein>
    <submittedName>
        <fullName evidence="7">(E,E)-germacrene B synthase</fullName>
    </submittedName>
</protein>
<keyword evidence="3" id="KW-0479">Metal-binding</keyword>
<dbReference type="AlphaFoldDB" id="A0A2G2WJN3"/>
<feature type="domain" description="Terpene synthase metal-binding" evidence="6">
    <location>
        <begin position="319"/>
        <end position="558"/>
    </location>
</feature>
<evidence type="ECO:0000313" key="8">
    <source>
        <dbReference type="Proteomes" id="UP000224567"/>
    </source>
</evidence>
<dbReference type="InterPro" id="IPR034741">
    <property type="entry name" value="Terpene_cyclase-like_1_C"/>
</dbReference>
<dbReference type="FunFam" id="1.10.600.10:FF:000007">
    <property type="entry name" value="Isoprene synthase, chloroplastic"/>
    <property type="match status" value="1"/>
</dbReference>
<dbReference type="GO" id="GO:0010333">
    <property type="term" value="F:terpene synthase activity"/>
    <property type="evidence" value="ECO:0007669"/>
    <property type="project" value="InterPro"/>
</dbReference>
<dbReference type="Gene3D" id="1.10.600.10">
    <property type="entry name" value="Farnesyl Diphosphate Synthase"/>
    <property type="match status" value="1"/>
</dbReference>
<keyword evidence="8" id="KW-1185">Reference proteome</keyword>
<dbReference type="Pfam" id="PF01397">
    <property type="entry name" value="Terpene_synth"/>
    <property type="match status" value="1"/>
</dbReference>
<evidence type="ECO:0000256" key="3">
    <source>
        <dbReference type="ARBA" id="ARBA00022723"/>
    </source>
</evidence>
<dbReference type="InterPro" id="IPR005630">
    <property type="entry name" value="Terpene_synthase_metal-bd"/>
</dbReference>
<evidence type="ECO:0000259" key="5">
    <source>
        <dbReference type="Pfam" id="PF01397"/>
    </source>
</evidence>
<dbReference type="GO" id="GO:0016102">
    <property type="term" value="P:diterpenoid biosynthetic process"/>
    <property type="evidence" value="ECO:0007669"/>
    <property type="project" value="InterPro"/>
</dbReference>
<feature type="domain" description="Terpene synthase N-terminal" evidence="5">
    <location>
        <begin position="88"/>
        <end position="262"/>
    </location>
</feature>
<sequence>MASFPNFQSTHICRYICEPKVHSLGGRVGESKMKQAIVPRDNFQSTIWGSWEYNPSLSYSSERKLTRSLLAMDDDASSRHLANFHSTVWGHHFLSYTSQLNEITTQEKQEQEELKEKVRNMLMETLDDSTQKLVLIDTIQRLGVAYHFHNEIETSIKNIFDTMMSQLNDDSLYVVALRFRLVRQQGHYMSPDVFEQFMEHGGKFRKTLNNDVQALLSLYEAAHMRVRGEEILEEALTFTTTYLEFMIPISSKPLKAQITEALSYPMRKAIPRLGARKYIDIYENIESHNHLLLKFSKLDFNMLQKQHQRELSDLTSWWKDLDLASKVPYARDKLVEGYAWSLGLYFEPQYSRARKMLVKVFKMLSICDDTYDAYATFDELVLFTDAIQRWDVSAMDSLPPYMRPFYQAILDIFNEIEEELTKEGKSDRVYYGRFEMKKLSRAYFKEAEWLNAGYIPKCDEYIKNAIVSTTFMVLGTTSLIGMEELITKDIFEWITNEPSIVRASSTICRLMDDISDHETDQQRGHVASIIECYMKEYGASKQGAYIKFRKEVKNAWEDINKALLCPIEAPTFVLERILNLARTMDTFFQDEEDGYTNSNSKCKDIITLLLVDSIKI</sequence>
<dbReference type="Pfam" id="PF03936">
    <property type="entry name" value="Terpene_synth_C"/>
    <property type="match status" value="1"/>
</dbReference>
<dbReference type="PANTHER" id="PTHR31225:SF81">
    <property type="entry name" value="(E,E)-GERMACRENE B SYNTHASE-LIKE"/>
    <property type="match status" value="1"/>
</dbReference>
<dbReference type="STRING" id="33114.A0A2G2WJN3"/>
<comment type="caution">
    <text evidence="7">The sequence shown here is derived from an EMBL/GenBank/DDBJ whole genome shotgun (WGS) entry which is preliminary data.</text>
</comment>
<evidence type="ECO:0000256" key="4">
    <source>
        <dbReference type="SAM" id="Coils"/>
    </source>
</evidence>
<dbReference type="PANTHER" id="PTHR31225">
    <property type="entry name" value="OS04G0344100 PROTEIN-RELATED"/>
    <property type="match status" value="1"/>
</dbReference>
<dbReference type="UniPathway" id="UPA00213"/>
<comment type="pathway">
    <text evidence="2">Secondary metabolite biosynthesis; terpenoid biosynthesis.</text>
</comment>
<dbReference type="OrthoDB" id="1877784at2759"/>
<dbReference type="InterPro" id="IPR050148">
    <property type="entry name" value="Terpene_synthase-like"/>
</dbReference>
<feature type="coiled-coil region" evidence="4">
    <location>
        <begin position="100"/>
        <end position="128"/>
    </location>
</feature>